<dbReference type="Proteomes" id="UP000307749">
    <property type="component" value="Unassembled WGS sequence"/>
</dbReference>
<name>A0A4S3KSL0_9GAMM</name>
<evidence type="ECO:0000313" key="3">
    <source>
        <dbReference type="Proteomes" id="UP000307749"/>
    </source>
</evidence>
<feature type="region of interest" description="Disordered" evidence="1">
    <location>
        <begin position="1"/>
        <end position="62"/>
    </location>
</feature>
<evidence type="ECO:0000313" key="2">
    <source>
        <dbReference type="EMBL" id="THD12105.1"/>
    </source>
</evidence>
<organism evidence="2 3">
    <name type="scientific">Metallibacterium scheffleri</name>
    <dbReference type="NCBI Taxonomy" id="993689"/>
    <lineage>
        <taxon>Bacteria</taxon>
        <taxon>Pseudomonadati</taxon>
        <taxon>Pseudomonadota</taxon>
        <taxon>Gammaproteobacteria</taxon>
        <taxon>Lysobacterales</taxon>
        <taxon>Rhodanobacteraceae</taxon>
        <taxon>Metallibacterium</taxon>
    </lineage>
</organism>
<proteinExistence type="predicted"/>
<accession>A0A4S3KSL0</accession>
<reference evidence="2 3" key="1">
    <citation type="submission" date="2017-02" db="EMBL/GenBank/DDBJ databases">
        <title>Whole genome sequencing of Metallibacterium scheffleri DSM 24874 (T).</title>
        <authorList>
            <person name="Kumar S."/>
            <person name="Patil P."/>
            <person name="Patil P.B."/>
        </authorList>
    </citation>
    <scope>NUCLEOTIDE SEQUENCE [LARGE SCALE GENOMIC DNA]</scope>
    <source>
        <strain evidence="2 3">DSM 24874</strain>
    </source>
</reference>
<gene>
    <name evidence="2" type="ORF">B1806_00675</name>
</gene>
<dbReference type="EMBL" id="MWQO01000003">
    <property type="protein sequence ID" value="THD12105.1"/>
    <property type="molecule type" value="Genomic_DNA"/>
</dbReference>
<evidence type="ECO:0000256" key="1">
    <source>
        <dbReference type="SAM" id="MobiDB-lite"/>
    </source>
</evidence>
<sequence>MSNPNRDAPSKSKPGHDQKHEVAPTLPGNRDKHESGQHERSGAGKQHDGHKAFEKTAPPAGR</sequence>
<protein>
    <submittedName>
        <fullName evidence="2">Uncharacterized protein</fullName>
    </submittedName>
</protein>
<comment type="caution">
    <text evidence="2">The sequence shown here is derived from an EMBL/GenBank/DDBJ whole genome shotgun (WGS) entry which is preliminary data.</text>
</comment>
<feature type="compositionally biased region" description="Basic and acidic residues" evidence="1">
    <location>
        <begin position="8"/>
        <end position="22"/>
    </location>
</feature>
<keyword evidence="3" id="KW-1185">Reference proteome</keyword>
<dbReference type="RefSeq" id="WP_081129551.1">
    <property type="nucleotide sequence ID" value="NZ_LDOS01000002.1"/>
</dbReference>
<feature type="compositionally biased region" description="Basic and acidic residues" evidence="1">
    <location>
        <begin position="29"/>
        <end position="54"/>
    </location>
</feature>
<dbReference type="AlphaFoldDB" id="A0A4S3KSL0"/>